<dbReference type="SUPFAM" id="SSF52402">
    <property type="entry name" value="Adenine nucleotide alpha hydrolases-like"/>
    <property type="match status" value="1"/>
</dbReference>
<evidence type="ECO:0000256" key="2">
    <source>
        <dbReference type="SAM" id="MobiDB-lite"/>
    </source>
</evidence>
<evidence type="ECO:0000313" key="5">
    <source>
        <dbReference type="Proteomes" id="UP000281431"/>
    </source>
</evidence>
<dbReference type="Proteomes" id="UP000281431">
    <property type="component" value="Unassembled WGS sequence"/>
</dbReference>
<proteinExistence type="inferred from homology"/>
<comment type="caution">
    <text evidence="4">The sequence shown here is derived from an EMBL/GenBank/DDBJ whole genome shotgun (WGS) entry which is preliminary data.</text>
</comment>
<sequence>MAIVAAIDGTPSSRTVVQTAHDVARAFDEELVVLHVMEQEEYDRIAERASGPTSGTPSYPFTPSEGSFSPSTGGQSAEGYPVDNAAEDAATVARQFAEEVLPEGTEFSTDGRVGEPTEQILRTADSHDAHMLVIGGRQRSPVGKALFGSTTQSVLLNSERPIVTCMHE</sequence>
<dbReference type="PANTHER" id="PTHR46268">
    <property type="entry name" value="STRESS RESPONSE PROTEIN NHAX"/>
    <property type="match status" value="1"/>
</dbReference>
<comment type="similarity">
    <text evidence="1">Belongs to the universal stress protein A family.</text>
</comment>
<dbReference type="PANTHER" id="PTHR46268:SF6">
    <property type="entry name" value="UNIVERSAL STRESS PROTEIN UP12"/>
    <property type="match status" value="1"/>
</dbReference>
<name>A0A3N6N3T9_NATCH</name>
<keyword evidence="5" id="KW-1185">Reference proteome</keyword>
<reference evidence="4 5" key="1">
    <citation type="submission" date="2018-10" db="EMBL/GenBank/DDBJ databases">
        <title>Natrarchaeobius chitinivorans gen. nov., sp. nov., and Natrarchaeobius haloalkaliphilus sp. nov., alkaliphilic, chitin-utilizing haloarchaea from hypersaline alkaline lakes.</title>
        <authorList>
            <person name="Sorokin D.Y."/>
            <person name="Elcheninov A.G."/>
            <person name="Kostrikina N.A."/>
            <person name="Bale N.J."/>
            <person name="Sinninghe Damste J.S."/>
            <person name="Khijniak T.V."/>
            <person name="Kublanov I.V."/>
            <person name="Toshchakov S.V."/>
        </authorList>
    </citation>
    <scope>NUCLEOTIDE SEQUENCE [LARGE SCALE GENOMIC DNA]</scope>
    <source>
        <strain evidence="4 5">AArcht7</strain>
    </source>
</reference>
<dbReference type="Gene3D" id="3.40.50.620">
    <property type="entry name" value="HUPs"/>
    <property type="match status" value="1"/>
</dbReference>
<dbReference type="CDD" id="cd00293">
    <property type="entry name" value="USP-like"/>
    <property type="match status" value="1"/>
</dbReference>
<dbReference type="AlphaFoldDB" id="A0A3N6N3T9"/>
<organism evidence="4 5">
    <name type="scientific">Natrarchaeobius chitinivorans</name>
    <dbReference type="NCBI Taxonomy" id="1679083"/>
    <lineage>
        <taxon>Archaea</taxon>
        <taxon>Methanobacteriati</taxon>
        <taxon>Methanobacteriota</taxon>
        <taxon>Stenosarchaea group</taxon>
        <taxon>Halobacteria</taxon>
        <taxon>Halobacteriales</taxon>
        <taxon>Natrialbaceae</taxon>
        <taxon>Natrarchaeobius</taxon>
    </lineage>
</organism>
<evidence type="ECO:0000259" key="3">
    <source>
        <dbReference type="Pfam" id="PF00582"/>
    </source>
</evidence>
<dbReference type="EMBL" id="REFZ01000002">
    <property type="protein sequence ID" value="RQH02347.1"/>
    <property type="molecule type" value="Genomic_DNA"/>
</dbReference>
<evidence type="ECO:0000313" key="4">
    <source>
        <dbReference type="EMBL" id="RQH02347.1"/>
    </source>
</evidence>
<accession>A0A3N6N3T9</accession>
<feature type="domain" description="UspA" evidence="3">
    <location>
        <begin position="3"/>
        <end position="45"/>
    </location>
</feature>
<evidence type="ECO:0000256" key="1">
    <source>
        <dbReference type="ARBA" id="ARBA00008791"/>
    </source>
</evidence>
<feature type="domain" description="UspA" evidence="3">
    <location>
        <begin position="78"/>
        <end position="163"/>
    </location>
</feature>
<gene>
    <name evidence="4" type="ORF">EA472_03330</name>
</gene>
<dbReference type="Pfam" id="PF00582">
    <property type="entry name" value="Usp"/>
    <property type="match status" value="2"/>
</dbReference>
<dbReference type="OrthoDB" id="307404at2157"/>
<protein>
    <submittedName>
        <fullName evidence="4">Universal stress protein</fullName>
    </submittedName>
</protein>
<dbReference type="InterPro" id="IPR006016">
    <property type="entry name" value="UspA"/>
</dbReference>
<dbReference type="InterPro" id="IPR014729">
    <property type="entry name" value="Rossmann-like_a/b/a_fold"/>
</dbReference>
<feature type="region of interest" description="Disordered" evidence="2">
    <location>
        <begin position="45"/>
        <end position="86"/>
    </location>
</feature>
<feature type="compositionally biased region" description="Polar residues" evidence="2">
    <location>
        <begin position="51"/>
        <end position="75"/>
    </location>
</feature>